<dbReference type="GO" id="GO:0003676">
    <property type="term" value="F:nucleic acid binding"/>
    <property type="evidence" value="ECO:0007669"/>
    <property type="project" value="InterPro"/>
</dbReference>
<dbReference type="AlphaFoldDB" id="A0A699QHW6"/>
<evidence type="ECO:0000259" key="3">
    <source>
        <dbReference type="PROSITE" id="PS50158"/>
    </source>
</evidence>
<dbReference type="InterPro" id="IPR032567">
    <property type="entry name" value="RTL1-rel"/>
</dbReference>
<feature type="compositionally biased region" description="Basic and acidic residues" evidence="2">
    <location>
        <begin position="1"/>
        <end position="21"/>
    </location>
</feature>
<dbReference type="InterPro" id="IPR001878">
    <property type="entry name" value="Znf_CCHC"/>
</dbReference>
<reference evidence="4" key="1">
    <citation type="journal article" date="2019" name="Sci. Rep.">
        <title>Draft genome of Tanacetum cinerariifolium, the natural source of mosquito coil.</title>
        <authorList>
            <person name="Yamashiro T."/>
            <person name="Shiraishi A."/>
            <person name="Satake H."/>
            <person name="Nakayama K."/>
        </authorList>
    </citation>
    <scope>NUCLEOTIDE SEQUENCE</scope>
</reference>
<dbReference type="GO" id="GO:0008270">
    <property type="term" value="F:zinc ion binding"/>
    <property type="evidence" value="ECO:0007669"/>
    <property type="project" value="UniProtKB-KW"/>
</dbReference>
<dbReference type="SMART" id="SM00343">
    <property type="entry name" value="ZnF_C2HC"/>
    <property type="match status" value="2"/>
</dbReference>
<feature type="non-terminal residue" evidence="4">
    <location>
        <position position="201"/>
    </location>
</feature>
<organism evidence="4">
    <name type="scientific">Tanacetum cinerariifolium</name>
    <name type="common">Dalmatian daisy</name>
    <name type="synonym">Chrysanthemum cinerariifolium</name>
    <dbReference type="NCBI Taxonomy" id="118510"/>
    <lineage>
        <taxon>Eukaryota</taxon>
        <taxon>Viridiplantae</taxon>
        <taxon>Streptophyta</taxon>
        <taxon>Embryophyta</taxon>
        <taxon>Tracheophyta</taxon>
        <taxon>Spermatophyta</taxon>
        <taxon>Magnoliopsida</taxon>
        <taxon>eudicotyledons</taxon>
        <taxon>Gunneridae</taxon>
        <taxon>Pentapetalae</taxon>
        <taxon>asterids</taxon>
        <taxon>campanulids</taxon>
        <taxon>Asterales</taxon>
        <taxon>Asteraceae</taxon>
        <taxon>Asteroideae</taxon>
        <taxon>Anthemideae</taxon>
        <taxon>Anthemidinae</taxon>
        <taxon>Tanacetum</taxon>
    </lineage>
</organism>
<dbReference type="Pfam" id="PF00098">
    <property type="entry name" value="zf-CCHC"/>
    <property type="match status" value="1"/>
</dbReference>
<dbReference type="Gene3D" id="4.10.60.10">
    <property type="entry name" value="Zinc finger, CCHC-type"/>
    <property type="match status" value="1"/>
</dbReference>
<accession>A0A699QHW6</accession>
<feature type="domain" description="CCHC-type" evidence="3">
    <location>
        <begin position="116"/>
        <end position="131"/>
    </location>
</feature>
<evidence type="ECO:0000313" key="4">
    <source>
        <dbReference type="EMBL" id="GFC69030.1"/>
    </source>
</evidence>
<keyword evidence="1" id="KW-0479">Metal-binding</keyword>
<evidence type="ECO:0000256" key="2">
    <source>
        <dbReference type="SAM" id="MobiDB-lite"/>
    </source>
</evidence>
<proteinExistence type="predicted"/>
<name>A0A699QHW6_TANCI</name>
<dbReference type="InterPro" id="IPR036875">
    <property type="entry name" value="Znf_CCHC_sf"/>
</dbReference>
<protein>
    <recommendedName>
        <fullName evidence="3">CCHC-type domain-containing protein</fullName>
    </recommendedName>
</protein>
<dbReference type="PROSITE" id="PS50158">
    <property type="entry name" value="ZF_CCHC"/>
    <property type="match status" value="1"/>
</dbReference>
<keyword evidence="1" id="KW-0862">Zinc</keyword>
<feature type="compositionally biased region" description="Polar residues" evidence="2">
    <location>
        <begin position="22"/>
        <end position="36"/>
    </location>
</feature>
<dbReference type="PANTHER" id="PTHR15503">
    <property type="entry name" value="LDOC1 RELATED"/>
    <property type="match status" value="1"/>
</dbReference>
<dbReference type="SUPFAM" id="SSF57756">
    <property type="entry name" value="Retrovirus zinc finger-like domains"/>
    <property type="match status" value="1"/>
</dbReference>
<gene>
    <name evidence="4" type="ORF">Tci_841000</name>
</gene>
<comment type="caution">
    <text evidence="4">The sequence shown here is derived from an EMBL/GenBank/DDBJ whole genome shotgun (WGS) entry which is preliminary data.</text>
</comment>
<feature type="region of interest" description="Disordered" evidence="2">
    <location>
        <begin position="1"/>
        <end position="36"/>
    </location>
</feature>
<dbReference type="EMBL" id="BKCJ011022797">
    <property type="protein sequence ID" value="GFC69030.1"/>
    <property type="molecule type" value="Genomic_DNA"/>
</dbReference>
<dbReference type="Pfam" id="PF08284">
    <property type="entry name" value="RVP_2"/>
    <property type="match status" value="1"/>
</dbReference>
<keyword evidence="1" id="KW-0863">Zinc-finger</keyword>
<sequence>MDQKHLGIADRQADNKRKFDNTSRNQQNQQPFRKNNNVAHAYAAGSGEKPYRGTKPLCPKCNFYHDGPCRPKCTNYKRTGHIARYCRSRAANTSNNNNNNNNNRRATAAYQGVSTCFECGAQGHFKNNCPRLGNKNQGKQNQAGNGNAVARAYGLGTAGGNPYANVVTGTFLLNNHCASILFDTGADKSFVSTAFSSLINI</sequence>
<evidence type="ECO:0000256" key="1">
    <source>
        <dbReference type="PROSITE-ProRule" id="PRU00047"/>
    </source>
</evidence>